<gene>
    <name evidence="1" type="primary">Nfu_g_1_025384</name>
</gene>
<dbReference type="AlphaFoldDB" id="A0A1A8DN57"/>
<name>A0A1A8DN57_NOTKA</name>
<protein>
    <submittedName>
        <fullName evidence="1">Uncharacterized protein</fullName>
    </submittedName>
</protein>
<dbReference type="EMBL" id="HAEA01007290">
    <property type="protein sequence ID" value="SBQ35770.1"/>
    <property type="molecule type" value="Transcribed_RNA"/>
</dbReference>
<reference evidence="1" key="2">
    <citation type="submission" date="2016-06" db="EMBL/GenBank/DDBJ databases">
        <title>The genome of a short-lived fish provides insights into sex chromosome evolution and the genetic control of aging.</title>
        <authorList>
            <person name="Reichwald K."/>
            <person name="Felder M."/>
            <person name="Petzold A."/>
            <person name="Koch P."/>
            <person name="Groth M."/>
            <person name="Platzer M."/>
        </authorList>
    </citation>
    <scope>NUCLEOTIDE SEQUENCE</scope>
    <source>
        <tissue evidence="1">Brain</tissue>
    </source>
</reference>
<reference evidence="1" key="1">
    <citation type="submission" date="2016-05" db="EMBL/GenBank/DDBJ databases">
        <authorList>
            <person name="Lavstsen T."/>
            <person name="Jespersen J.S."/>
        </authorList>
    </citation>
    <scope>NUCLEOTIDE SEQUENCE</scope>
    <source>
        <tissue evidence="1">Brain</tissue>
    </source>
</reference>
<feature type="non-terminal residue" evidence="1">
    <location>
        <position position="103"/>
    </location>
</feature>
<evidence type="ECO:0000313" key="1">
    <source>
        <dbReference type="EMBL" id="SBQ35770.1"/>
    </source>
</evidence>
<proteinExistence type="predicted"/>
<sequence length="103" mass="12025">GTDFNITCLTTLSSLKDLKNQHIVSSYKESQEQITSNRWKVSRPKHLLTKESTEAHLTFATKHLGDPQDFRENILCTIETKVELLRSCLYPIKSEVKQRHHFR</sequence>
<feature type="non-terminal residue" evidence="1">
    <location>
        <position position="1"/>
    </location>
</feature>
<accession>A0A1A8DN57</accession>
<organism evidence="1">
    <name type="scientific">Nothobranchius kadleci</name>
    <name type="common">African annual killifish</name>
    <dbReference type="NCBI Taxonomy" id="1051664"/>
    <lineage>
        <taxon>Eukaryota</taxon>
        <taxon>Metazoa</taxon>
        <taxon>Chordata</taxon>
        <taxon>Craniata</taxon>
        <taxon>Vertebrata</taxon>
        <taxon>Euteleostomi</taxon>
        <taxon>Actinopterygii</taxon>
        <taxon>Neopterygii</taxon>
        <taxon>Teleostei</taxon>
        <taxon>Neoteleostei</taxon>
        <taxon>Acanthomorphata</taxon>
        <taxon>Ovalentaria</taxon>
        <taxon>Atherinomorphae</taxon>
        <taxon>Cyprinodontiformes</taxon>
        <taxon>Nothobranchiidae</taxon>
        <taxon>Nothobranchius</taxon>
    </lineage>
</organism>